<dbReference type="AlphaFoldDB" id="A0A922IGW3"/>
<evidence type="ECO:0000313" key="2">
    <source>
        <dbReference type="Proteomes" id="UP000790347"/>
    </source>
</evidence>
<feature type="non-terminal residue" evidence="1">
    <location>
        <position position="121"/>
    </location>
</feature>
<proteinExistence type="predicted"/>
<comment type="caution">
    <text evidence="1">The sequence shown here is derived from an EMBL/GenBank/DDBJ whole genome shotgun (WGS) entry which is preliminary data.</text>
</comment>
<sequence length="121" mass="14160">RFSVKSIISNKNYLRYGNHHQNHHLLSSSDWLELMLLSHAVYTISYQMFDEFDETTTSIITAKFDGYYDLCHDEDPQYPCIGVSKLTIITTTTIESITSRYFNIRNNNNHHNYKDGVALDF</sequence>
<dbReference type="EMBL" id="ASGP02000001">
    <property type="protein sequence ID" value="KAH9529113.1"/>
    <property type="molecule type" value="Genomic_DNA"/>
</dbReference>
<evidence type="ECO:0000313" key="1">
    <source>
        <dbReference type="EMBL" id="KAH9529113.1"/>
    </source>
</evidence>
<dbReference type="Proteomes" id="UP000790347">
    <property type="component" value="Unassembled WGS sequence"/>
</dbReference>
<reference evidence="1" key="1">
    <citation type="submission" date="2013-05" db="EMBL/GenBank/DDBJ databases">
        <authorList>
            <person name="Yim A.K.Y."/>
            <person name="Chan T.F."/>
            <person name="Ji K.M."/>
            <person name="Liu X.Y."/>
            <person name="Zhou J.W."/>
            <person name="Li R.Q."/>
            <person name="Yang K.Y."/>
            <person name="Li J."/>
            <person name="Li M."/>
            <person name="Law P.T.W."/>
            <person name="Wu Y.L."/>
            <person name="Cai Z.L."/>
            <person name="Qin H."/>
            <person name="Bao Y."/>
            <person name="Leung R.K.K."/>
            <person name="Ng P.K.S."/>
            <person name="Zou J."/>
            <person name="Zhong X.J."/>
            <person name="Ran P.X."/>
            <person name="Zhong N.S."/>
            <person name="Liu Z.G."/>
            <person name="Tsui S.K.W."/>
        </authorList>
    </citation>
    <scope>NUCLEOTIDE SEQUENCE</scope>
    <source>
        <strain evidence="1">Derf</strain>
        <tissue evidence="1">Whole organism</tissue>
    </source>
</reference>
<organism evidence="1 2">
    <name type="scientific">Dermatophagoides farinae</name>
    <name type="common">American house dust mite</name>
    <dbReference type="NCBI Taxonomy" id="6954"/>
    <lineage>
        <taxon>Eukaryota</taxon>
        <taxon>Metazoa</taxon>
        <taxon>Ecdysozoa</taxon>
        <taxon>Arthropoda</taxon>
        <taxon>Chelicerata</taxon>
        <taxon>Arachnida</taxon>
        <taxon>Acari</taxon>
        <taxon>Acariformes</taxon>
        <taxon>Sarcoptiformes</taxon>
        <taxon>Astigmata</taxon>
        <taxon>Psoroptidia</taxon>
        <taxon>Analgoidea</taxon>
        <taxon>Pyroglyphidae</taxon>
        <taxon>Dermatophagoidinae</taxon>
        <taxon>Dermatophagoides</taxon>
    </lineage>
</organism>
<name>A0A922IGW3_DERFA</name>
<protein>
    <submittedName>
        <fullName evidence="1">Uncharacterized protein</fullName>
    </submittedName>
</protein>
<gene>
    <name evidence="1" type="ORF">DERF_003016</name>
</gene>
<accession>A0A922IGW3</accession>
<keyword evidence="2" id="KW-1185">Reference proteome</keyword>
<reference evidence="1" key="2">
    <citation type="journal article" date="2022" name="Res Sq">
        <title>Comparative Genomics Reveals Insights into the Divergent Evolution of Astigmatic Mites and Household Pest Adaptations.</title>
        <authorList>
            <person name="Xiong Q."/>
            <person name="Wan A.T.-Y."/>
            <person name="Liu X.-Y."/>
            <person name="Fung C.S.-H."/>
            <person name="Xiao X."/>
            <person name="Malainual N."/>
            <person name="Hou J."/>
            <person name="Wang L."/>
            <person name="Wang M."/>
            <person name="Yang K."/>
            <person name="Cui Y."/>
            <person name="Leung E."/>
            <person name="Nong W."/>
            <person name="Shin S.-K."/>
            <person name="Au S."/>
            <person name="Jeong K.Y."/>
            <person name="Chew F.T."/>
            <person name="Hui J."/>
            <person name="Leung T.F."/>
            <person name="Tungtrongchitr A."/>
            <person name="Zhong N."/>
            <person name="Liu Z."/>
            <person name="Tsui S."/>
        </authorList>
    </citation>
    <scope>NUCLEOTIDE SEQUENCE</scope>
    <source>
        <strain evidence="1">Derf</strain>
        <tissue evidence="1">Whole organism</tissue>
    </source>
</reference>